<comment type="caution">
    <text evidence="2">The sequence shown here is derived from an EMBL/GenBank/DDBJ whole genome shotgun (WGS) entry which is preliminary data.</text>
</comment>
<sequence>MRRPNVDDLGRRAATATITDLEEFAVGCGVCWAVVAAVGVLFELLYTAVAGGVVGGSWFGVLVGGPVVLAVACLGLAAVAEVYEAATGRPDTRHEFSFDDPVDVEERRE</sequence>
<dbReference type="AlphaFoldDB" id="A0ABD5Z496"/>
<dbReference type="EMBL" id="JBHTAR010000011">
    <property type="protein sequence ID" value="MFC7200087.1"/>
    <property type="molecule type" value="Genomic_DNA"/>
</dbReference>
<name>A0ABD5Z496_9EURY</name>
<evidence type="ECO:0008006" key="4">
    <source>
        <dbReference type="Google" id="ProtNLM"/>
    </source>
</evidence>
<proteinExistence type="predicted"/>
<evidence type="ECO:0000313" key="3">
    <source>
        <dbReference type="Proteomes" id="UP001596447"/>
    </source>
</evidence>
<keyword evidence="1" id="KW-0472">Membrane</keyword>
<organism evidence="2 3">
    <name type="scientific">Halospeciosus flavus</name>
    <dbReference type="NCBI Taxonomy" id="3032283"/>
    <lineage>
        <taxon>Archaea</taxon>
        <taxon>Methanobacteriati</taxon>
        <taxon>Methanobacteriota</taxon>
        <taxon>Stenosarchaea group</taxon>
        <taxon>Halobacteria</taxon>
        <taxon>Halobacteriales</taxon>
        <taxon>Halobacteriaceae</taxon>
        <taxon>Halospeciosus</taxon>
    </lineage>
</organism>
<protein>
    <recommendedName>
        <fullName evidence="4">DUF997 family protein</fullName>
    </recommendedName>
</protein>
<feature type="transmembrane region" description="Helical" evidence="1">
    <location>
        <begin position="21"/>
        <end position="46"/>
    </location>
</feature>
<accession>A0ABD5Z496</accession>
<keyword evidence="1" id="KW-1133">Transmembrane helix</keyword>
<keyword evidence="3" id="KW-1185">Reference proteome</keyword>
<feature type="transmembrane region" description="Helical" evidence="1">
    <location>
        <begin position="58"/>
        <end position="83"/>
    </location>
</feature>
<dbReference type="RefSeq" id="WP_279530006.1">
    <property type="nucleotide sequence ID" value="NZ_CP122312.1"/>
</dbReference>
<reference evidence="2 3" key="1">
    <citation type="journal article" date="2019" name="Int. J. Syst. Evol. Microbiol.">
        <title>The Global Catalogue of Microorganisms (GCM) 10K type strain sequencing project: providing services to taxonomists for standard genome sequencing and annotation.</title>
        <authorList>
            <consortium name="The Broad Institute Genomics Platform"/>
            <consortium name="The Broad Institute Genome Sequencing Center for Infectious Disease"/>
            <person name="Wu L."/>
            <person name="Ma J."/>
        </authorList>
    </citation>
    <scope>NUCLEOTIDE SEQUENCE [LARGE SCALE GENOMIC DNA]</scope>
    <source>
        <strain evidence="2 3">XZGYJ-43</strain>
    </source>
</reference>
<keyword evidence="1" id="KW-0812">Transmembrane</keyword>
<evidence type="ECO:0000313" key="2">
    <source>
        <dbReference type="EMBL" id="MFC7200087.1"/>
    </source>
</evidence>
<dbReference type="Proteomes" id="UP001596447">
    <property type="component" value="Unassembled WGS sequence"/>
</dbReference>
<gene>
    <name evidence="2" type="ORF">ACFQJ9_11815</name>
</gene>
<evidence type="ECO:0000256" key="1">
    <source>
        <dbReference type="SAM" id="Phobius"/>
    </source>
</evidence>